<keyword evidence="3" id="KW-0418">Kinase</keyword>
<dbReference type="InterPro" id="IPR017441">
    <property type="entry name" value="Protein_kinase_ATP_BS"/>
</dbReference>
<name>A0A6J6GQU8_9ZZZZ</name>
<evidence type="ECO:0000256" key="4">
    <source>
        <dbReference type="ARBA" id="ARBA00022840"/>
    </source>
</evidence>
<keyword evidence="2" id="KW-0547">Nucleotide-binding</keyword>
<dbReference type="PROSITE" id="PS50011">
    <property type="entry name" value="PROTEIN_KINASE_DOM"/>
    <property type="match status" value="1"/>
</dbReference>
<evidence type="ECO:0000256" key="3">
    <source>
        <dbReference type="ARBA" id="ARBA00022777"/>
    </source>
</evidence>
<dbReference type="PANTHER" id="PTHR43289">
    <property type="entry name" value="MITOGEN-ACTIVATED PROTEIN KINASE KINASE KINASE 20-RELATED"/>
    <property type="match status" value="1"/>
</dbReference>
<dbReference type="InterPro" id="IPR000719">
    <property type="entry name" value="Prot_kinase_dom"/>
</dbReference>
<evidence type="ECO:0000256" key="1">
    <source>
        <dbReference type="ARBA" id="ARBA00022679"/>
    </source>
</evidence>
<feature type="domain" description="Protein kinase" evidence="6">
    <location>
        <begin position="15"/>
        <end position="274"/>
    </location>
</feature>
<feature type="transmembrane region" description="Helical" evidence="5">
    <location>
        <begin position="363"/>
        <end position="382"/>
    </location>
</feature>
<dbReference type="GO" id="GO:0004674">
    <property type="term" value="F:protein serine/threonine kinase activity"/>
    <property type="evidence" value="ECO:0007669"/>
    <property type="project" value="TreeGrafter"/>
</dbReference>
<dbReference type="PROSITE" id="PS00107">
    <property type="entry name" value="PROTEIN_KINASE_ATP"/>
    <property type="match status" value="1"/>
</dbReference>
<evidence type="ECO:0000256" key="5">
    <source>
        <dbReference type="SAM" id="Phobius"/>
    </source>
</evidence>
<dbReference type="PANTHER" id="PTHR43289:SF6">
    <property type="entry name" value="SERINE_THREONINE-PROTEIN KINASE NEKL-3"/>
    <property type="match status" value="1"/>
</dbReference>
<dbReference type="CDD" id="cd14014">
    <property type="entry name" value="STKc_PknB_like"/>
    <property type="match status" value="1"/>
</dbReference>
<dbReference type="GO" id="GO:0005524">
    <property type="term" value="F:ATP binding"/>
    <property type="evidence" value="ECO:0007669"/>
    <property type="project" value="UniProtKB-KW"/>
</dbReference>
<reference evidence="7" key="1">
    <citation type="submission" date="2020-05" db="EMBL/GenBank/DDBJ databases">
        <authorList>
            <person name="Chiriac C."/>
            <person name="Salcher M."/>
            <person name="Ghai R."/>
            <person name="Kavagutti S V."/>
        </authorList>
    </citation>
    <scope>NUCLEOTIDE SEQUENCE</scope>
</reference>
<sequence>MSNRLPLVPPDISGLSYLSPLGRGGFADVFLYRQSVPSREVAVKIFLRKFEAKSPSAISFIAEANNLAKLGGHPNIVNIFEANISRNGNPYISMEYCPTSLGKNWRVNPMGLETVLDIGVQIASALETVHRSNLIHRDIKPSNILINSFGTPVLSDFGIAGDTTVADTNDQVAMSLPWSAPEVVGMQTLGSIESDVFSLGATLYSLLAGRTPFESGDAKQNDNEKLKARILRGIYTPIPRAGIPRIVEELLNKSMYRDPSMRFGSMQEFAMALNELQSDLQFQVTRMNIAPSSRAAREDNLPKYQCGHPKVDITGLNVGVYVEPVGGGRKKRATETANPDECPICAKADAFVPLKKKFKLGPLFWVITGAALLGFLLTYIFVSAPGV</sequence>
<keyword evidence="5" id="KW-0812">Transmembrane</keyword>
<evidence type="ECO:0000259" key="6">
    <source>
        <dbReference type="PROSITE" id="PS50011"/>
    </source>
</evidence>
<evidence type="ECO:0000313" key="7">
    <source>
        <dbReference type="EMBL" id="CAB4603742.1"/>
    </source>
</evidence>
<proteinExistence type="predicted"/>
<keyword evidence="1" id="KW-0808">Transferase</keyword>
<organism evidence="7">
    <name type="scientific">freshwater metagenome</name>
    <dbReference type="NCBI Taxonomy" id="449393"/>
    <lineage>
        <taxon>unclassified sequences</taxon>
        <taxon>metagenomes</taxon>
        <taxon>ecological metagenomes</taxon>
    </lineage>
</organism>
<accession>A0A6J6GQU8</accession>
<keyword evidence="5" id="KW-0472">Membrane</keyword>
<keyword evidence="4" id="KW-0067">ATP-binding</keyword>
<dbReference type="Pfam" id="PF00069">
    <property type="entry name" value="Pkinase"/>
    <property type="match status" value="1"/>
</dbReference>
<dbReference type="InterPro" id="IPR011009">
    <property type="entry name" value="Kinase-like_dom_sf"/>
</dbReference>
<protein>
    <submittedName>
        <fullName evidence="7">Unannotated protein</fullName>
    </submittedName>
</protein>
<dbReference type="PROSITE" id="PS00108">
    <property type="entry name" value="PROTEIN_KINASE_ST"/>
    <property type="match status" value="1"/>
</dbReference>
<gene>
    <name evidence="7" type="ORF">UFOPK1843_00354</name>
</gene>
<dbReference type="AlphaFoldDB" id="A0A6J6GQU8"/>
<dbReference type="InterPro" id="IPR008271">
    <property type="entry name" value="Ser/Thr_kinase_AS"/>
</dbReference>
<keyword evidence="5" id="KW-1133">Transmembrane helix</keyword>
<dbReference type="SMART" id="SM00220">
    <property type="entry name" value="S_TKc"/>
    <property type="match status" value="1"/>
</dbReference>
<dbReference type="EMBL" id="CAEZUR010000019">
    <property type="protein sequence ID" value="CAB4603742.1"/>
    <property type="molecule type" value="Genomic_DNA"/>
</dbReference>
<evidence type="ECO:0000256" key="2">
    <source>
        <dbReference type="ARBA" id="ARBA00022741"/>
    </source>
</evidence>
<dbReference type="Gene3D" id="1.10.510.10">
    <property type="entry name" value="Transferase(Phosphotransferase) domain 1"/>
    <property type="match status" value="1"/>
</dbReference>
<dbReference type="SUPFAM" id="SSF56112">
    <property type="entry name" value="Protein kinase-like (PK-like)"/>
    <property type="match status" value="1"/>
</dbReference>